<reference evidence="1 2" key="1">
    <citation type="journal article" date="2012" name="J. Bacteriol.">
        <title>Complete Genome Sequence of the Naphthalene-Degrading Pseudomonas putida Strain ND6.</title>
        <authorList>
            <person name="Li S."/>
            <person name="Zhao H."/>
            <person name="Li Y."/>
            <person name="Niu S."/>
            <person name="Cai B."/>
        </authorList>
    </citation>
    <scope>NUCLEOTIDE SEQUENCE [LARGE SCALE GENOMIC DNA]</scope>
    <source>
        <strain evidence="1 2">ND6</strain>
    </source>
</reference>
<accession>I3UN81</accession>
<sequence>MAYMTQRTFLQIDSNAHAPARPIKTNPAEAYYTVPNAHKQIFLYILKLDQRARFRASFS</sequence>
<dbReference type="KEGG" id="ppi:YSA_00325"/>
<organism evidence="1 2">
    <name type="scientific">Pseudomonas putida ND6</name>
    <dbReference type="NCBI Taxonomy" id="231023"/>
    <lineage>
        <taxon>Bacteria</taxon>
        <taxon>Pseudomonadati</taxon>
        <taxon>Pseudomonadota</taxon>
        <taxon>Gammaproteobacteria</taxon>
        <taxon>Pseudomonadales</taxon>
        <taxon>Pseudomonadaceae</taxon>
        <taxon>Pseudomonas</taxon>
    </lineage>
</organism>
<evidence type="ECO:0000313" key="2">
    <source>
        <dbReference type="Proteomes" id="UP000005268"/>
    </source>
</evidence>
<name>I3UN81_PSEPU</name>
<dbReference type="HOGENOM" id="CLU_2957210_0_0_6"/>
<gene>
    <name evidence="1" type="ORF">YSA_00325</name>
</gene>
<dbReference type="EMBL" id="CP003588">
    <property type="protein sequence ID" value="AFK66952.1"/>
    <property type="molecule type" value="Genomic_DNA"/>
</dbReference>
<protein>
    <submittedName>
        <fullName evidence="1">Uncharacterized protein</fullName>
    </submittedName>
</protein>
<evidence type="ECO:0000313" key="1">
    <source>
        <dbReference type="EMBL" id="AFK66952.1"/>
    </source>
</evidence>
<dbReference type="AlphaFoldDB" id="I3UN81"/>
<dbReference type="Proteomes" id="UP000005268">
    <property type="component" value="Chromosome"/>
</dbReference>
<proteinExistence type="predicted"/>